<dbReference type="PANTHER" id="PTHR13914">
    <property type="entry name" value="PROLINE OXIDASE"/>
    <property type="match status" value="1"/>
</dbReference>
<dbReference type="EMBL" id="MN448287">
    <property type="protein sequence ID" value="QFG74378.1"/>
    <property type="molecule type" value="Genomic_DNA"/>
</dbReference>
<dbReference type="PANTHER" id="PTHR13914:SF0">
    <property type="entry name" value="PROLINE DEHYDROGENASE 1, MITOCHONDRIAL"/>
    <property type="match status" value="1"/>
</dbReference>
<organism evidence="3">
    <name type="scientific">Megaviridae environmental sample</name>
    <dbReference type="NCBI Taxonomy" id="1737588"/>
    <lineage>
        <taxon>Viruses</taxon>
        <taxon>Varidnaviria</taxon>
        <taxon>Bamfordvirae</taxon>
        <taxon>Nucleocytoviricota</taxon>
        <taxon>Megaviricetes</taxon>
        <taxon>Imitervirales</taxon>
        <taxon>Mimiviridae</taxon>
        <taxon>environmental samples</taxon>
    </lineage>
</organism>
<dbReference type="Gene3D" id="3.20.20.220">
    <property type="match status" value="1"/>
</dbReference>
<dbReference type="GO" id="GO:0071949">
    <property type="term" value="F:FAD binding"/>
    <property type="evidence" value="ECO:0007669"/>
    <property type="project" value="TreeGrafter"/>
</dbReference>
<dbReference type="Pfam" id="PF01619">
    <property type="entry name" value="Pro_dh"/>
    <property type="match status" value="1"/>
</dbReference>
<accession>A0A5J6VKK4</accession>
<evidence type="ECO:0000313" key="3">
    <source>
        <dbReference type="EMBL" id="QFG74378.1"/>
    </source>
</evidence>
<dbReference type="GO" id="GO:0010133">
    <property type="term" value="P:L-proline catabolic process to L-glutamate"/>
    <property type="evidence" value="ECO:0007669"/>
    <property type="project" value="TreeGrafter"/>
</dbReference>
<dbReference type="GO" id="GO:0004657">
    <property type="term" value="F:proline dehydrogenase activity"/>
    <property type="evidence" value="ECO:0007669"/>
    <property type="project" value="InterPro"/>
</dbReference>
<dbReference type="InterPro" id="IPR015659">
    <property type="entry name" value="Proline_oxidase"/>
</dbReference>
<keyword evidence="1" id="KW-0560">Oxidoreductase</keyword>
<reference evidence="3" key="1">
    <citation type="journal article" date="2019" name="Philos. Trans. R. Soc. Lond., B, Biol. Sci.">
        <title>Targeted metagenomic recovery of four divergent viruses reveals shared and distinctive characteristics of giant viruses of marine eukaryotes.</title>
        <authorList>
            <person name="Needham D.M."/>
            <person name="Poirier C."/>
            <person name="Hehenberger E."/>
            <person name="Jimenez V."/>
            <person name="Swalwell J.E."/>
            <person name="Santoro A.E."/>
            <person name="Worden A.Z."/>
        </authorList>
    </citation>
    <scope>NUCLEOTIDE SEQUENCE</scope>
    <source>
        <strain evidence="3">MPacV-611</strain>
    </source>
</reference>
<evidence type="ECO:0000259" key="2">
    <source>
        <dbReference type="Pfam" id="PF01619"/>
    </source>
</evidence>
<evidence type="ECO:0000256" key="1">
    <source>
        <dbReference type="ARBA" id="ARBA00023002"/>
    </source>
</evidence>
<feature type="domain" description="Proline dehydrogenase" evidence="2">
    <location>
        <begin position="62"/>
        <end position="278"/>
    </location>
</feature>
<sequence length="284" mass="33651">MYRLPVYSKFIAGNNLQSAIKVSNKLKNVKPIFDFSVETTTNKNRNVDEIFKQINTLDSSFIALKFSSLEMDNVKDSCDLIDQFYKENNKKTKPNRFLIDAENYLIQNKIYEISDYAIDSYNTKREKHFYKTLQMYRNDVIKVYNDDINKFMKTNKYALKLVRGAYISTDKKYDIITKTKYYTDFQYNNSIDIFCEKLQNYPNNDLIIATHNPDSYNIGIKNIKKSPEINKNIFFATLLGMGDSICYDNTYYNKLKYIPYGPFFETTPYLFRRLVENIDIIKHI</sequence>
<dbReference type="InterPro" id="IPR029041">
    <property type="entry name" value="FAD-linked_oxidoreductase-like"/>
</dbReference>
<dbReference type="SUPFAM" id="SSF51730">
    <property type="entry name" value="FAD-linked oxidoreductase"/>
    <property type="match status" value="1"/>
</dbReference>
<proteinExistence type="predicted"/>
<protein>
    <submittedName>
        <fullName evidence="3">Proline dehydrogenase</fullName>
    </submittedName>
</protein>
<dbReference type="InterPro" id="IPR002872">
    <property type="entry name" value="Proline_DH_dom"/>
</dbReference>
<name>A0A5J6VKK4_9VIRU</name>